<evidence type="ECO:0000313" key="2">
    <source>
        <dbReference type="Proteomes" id="UP001174136"/>
    </source>
</evidence>
<dbReference type="Proteomes" id="UP001174136">
    <property type="component" value="Unassembled WGS sequence"/>
</dbReference>
<proteinExistence type="predicted"/>
<accession>A0AA47P0N7</accession>
<name>A0AA47P0N7_MERPO</name>
<protein>
    <recommendedName>
        <fullName evidence="3">Ig-like domain-containing protein</fullName>
    </recommendedName>
</protein>
<dbReference type="AlphaFoldDB" id="A0AA47P0N7"/>
<sequence length="147" mass="16210">MAHAAGTLEMIVELTAWMQKRHTVPERGARRWELHRHHRTHKVPFHLDQNASSPVAVVGCIGTRLSLEGLPADSACALQQGAGGPLHWLRFPNVPISPVGIHVQERPSPPSLHLDPVAQKSSPKFKCVSDSDPPATIKWYNSLEISE</sequence>
<keyword evidence="2" id="KW-1185">Reference proteome</keyword>
<organism evidence="1 2">
    <name type="scientific">Merluccius polli</name>
    <name type="common">Benguela hake</name>
    <name type="synonym">Merluccius cadenati</name>
    <dbReference type="NCBI Taxonomy" id="89951"/>
    <lineage>
        <taxon>Eukaryota</taxon>
        <taxon>Metazoa</taxon>
        <taxon>Chordata</taxon>
        <taxon>Craniata</taxon>
        <taxon>Vertebrata</taxon>
        <taxon>Euteleostomi</taxon>
        <taxon>Actinopterygii</taxon>
        <taxon>Neopterygii</taxon>
        <taxon>Teleostei</taxon>
        <taxon>Neoteleostei</taxon>
        <taxon>Acanthomorphata</taxon>
        <taxon>Zeiogadaria</taxon>
        <taxon>Gadariae</taxon>
        <taxon>Gadiformes</taxon>
        <taxon>Gadoidei</taxon>
        <taxon>Merlucciidae</taxon>
        <taxon>Merluccius</taxon>
    </lineage>
</organism>
<evidence type="ECO:0000313" key="1">
    <source>
        <dbReference type="EMBL" id="KAK0142732.1"/>
    </source>
</evidence>
<reference evidence="1" key="1">
    <citation type="journal article" date="2023" name="Front. Mar. Sci.">
        <title>A new Merluccius polli reference genome to investigate the effects of global change in West African waters.</title>
        <authorList>
            <person name="Mateo J.L."/>
            <person name="Blanco-Fernandez C."/>
            <person name="Garcia-Vazquez E."/>
            <person name="Machado-Schiaffino G."/>
        </authorList>
    </citation>
    <scope>NUCLEOTIDE SEQUENCE</scope>
    <source>
        <strain evidence="1">C29</strain>
        <tissue evidence="1">Fin</tissue>
    </source>
</reference>
<evidence type="ECO:0008006" key="3">
    <source>
        <dbReference type="Google" id="ProtNLM"/>
    </source>
</evidence>
<gene>
    <name evidence="1" type="ORF">N1851_019337</name>
</gene>
<dbReference type="EMBL" id="JAOPHQ010003491">
    <property type="protein sequence ID" value="KAK0142732.1"/>
    <property type="molecule type" value="Genomic_DNA"/>
</dbReference>
<comment type="caution">
    <text evidence="1">The sequence shown here is derived from an EMBL/GenBank/DDBJ whole genome shotgun (WGS) entry which is preliminary data.</text>
</comment>